<accession>A0ABU0RMT2</accession>
<dbReference type="EMBL" id="JAUSZS010000004">
    <property type="protein sequence ID" value="MDQ0933304.1"/>
    <property type="molecule type" value="Genomic_DNA"/>
</dbReference>
<dbReference type="InterPro" id="IPR051797">
    <property type="entry name" value="TrmB-like"/>
</dbReference>
<dbReference type="Gene3D" id="1.10.10.10">
    <property type="entry name" value="Winged helix-like DNA-binding domain superfamily/Winged helix DNA-binding domain"/>
    <property type="match status" value="1"/>
</dbReference>
<evidence type="ECO:0000313" key="4">
    <source>
        <dbReference type="Proteomes" id="UP001223072"/>
    </source>
</evidence>
<evidence type="ECO:0000313" key="3">
    <source>
        <dbReference type="EMBL" id="MDQ0933304.1"/>
    </source>
</evidence>
<dbReference type="PANTHER" id="PTHR34293">
    <property type="entry name" value="HTH-TYPE TRANSCRIPTIONAL REGULATOR TRMBL2"/>
    <property type="match status" value="1"/>
</dbReference>
<dbReference type="InterPro" id="IPR016032">
    <property type="entry name" value="Sig_transdc_resp-reg_C-effctor"/>
</dbReference>
<dbReference type="InterPro" id="IPR000792">
    <property type="entry name" value="Tscrpt_reg_LuxR_C"/>
</dbReference>
<evidence type="ECO:0000259" key="2">
    <source>
        <dbReference type="SMART" id="SM00421"/>
    </source>
</evidence>
<feature type="region of interest" description="Disordered" evidence="1">
    <location>
        <begin position="1"/>
        <end position="25"/>
    </location>
</feature>
<reference evidence="3 4" key="1">
    <citation type="submission" date="2023-07" db="EMBL/GenBank/DDBJ databases">
        <title>Comparative genomics of wheat-associated soil bacteria to identify genetic determinants of phenazine resistance.</title>
        <authorList>
            <person name="Mouncey N."/>
        </authorList>
    </citation>
    <scope>NUCLEOTIDE SEQUENCE [LARGE SCALE GENOMIC DNA]</scope>
    <source>
        <strain evidence="3 4">W2I16</strain>
    </source>
</reference>
<gene>
    <name evidence="3" type="ORF">QFZ49_003244</name>
</gene>
<proteinExistence type="predicted"/>
<protein>
    <submittedName>
        <fullName evidence="3">Sugar-specific transcriptional regulator TrmB</fullName>
    </submittedName>
</protein>
<feature type="compositionally biased region" description="Polar residues" evidence="1">
    <location>
        <begin position="1"/>
        <end position="14"/>
    </location>
</feature>
<comment type="caution">
    <text evidence="3">The sequence shown here is derived from an EMBL/GenBank/DDBJ whole genome shotgun (WGS) entry which is preliminary data.</text>
</comment>
<dbReference type="Proteomes" id="UP001223072">
    <property type="component" value="Unassembled WGS sequence"/>
</dbReference>
<dbReference type="InterPro" id="IPR036388">
    <property type="entry name" value="WH-like_DNA-bd_sf"/>
</dbReference>
<name>A0ABU0RMT2_9ACTN</name>
<dbReference type="SUPFAM" id="SSF46894">
    <property type="entry name" value="C-terminal effector domain of the bipartite response regulators"/>
    <property type="match status" value="1"/>
</dbReference>
<dbReference type="PANTHER" id="PTHR34293:SF1">
    <property type="entry name" value="HTH-TYPE TRANSCRIPTIONAL REGULATOR TRMBL2"/>
    <property type="match status" value="1"/>
</dbReference>
<dbReference type="SMART" id="SM00421">
    <property type="entry name" value="HTH_LUXR"/>
    <property type="match status" value="1"/>
</dbReference>
<dbReference type="SUPFAM" id="SSF56024">
    <property type="entry name" value="Phospholipase D/nuclease"/>
    <property type="match status" value="1"/>
</dbReference>
<keyword evidence="4" id="KW-1185">Reference proteome</keyword>
<feature type="domain" description="HTH luxR-type" evidence="2">
    <location>
        <begin position="211"/>
        <end position="274"/>
    </location>
</feature>
<sequence>MTNPNATSNEVGTESNHRHAAPSNGLTKSEEFVQGMAKHLTDLSRLIDEQASRLHDLSFAAADGNSDIRKIHGLSTIGQAIDDALSGSRREILTAQPDGPRPREVLDDALEGVRRHIAAGVAMRTLYQHTTRFDEATKEYVQEVTKLGASVRTLDEFFDRLIIVDDVAFIAANADRTSAVAVSEPAVVSFLRDMFNRSWDRAQPFPFVPNHAAMAAREVMPAMRDSIKRLLIKGYPDKQIARRLGISERSLRSHIAGMKQELEAHNRIQMGYLWGRAEST</sequence>
<organism evidence="3 4">
    <name type="scientific">Streptomyces turgidiscabies</name>
    <dbReference type="NCBI Taxonomy" id="85558"/>
    <lineage>
        <taxon>Bacteria</taxon>
        <taxon>Bacillati</taxon>
        <taxon>Actinomycetota</taxon>
        <taxon>Actinomycetes</taxon>
        <taxon>Kitasatosporales</taxon>
        <taxon>Streptomycetaceae</taxon>
        <taxon>Streptomyces</taxon>
    </lineage>
</organism>
<dbReference type="Pfam" id="PF00196">
    <property type="entry name" value="GerE"/>
    <property type="match status" value="1"/>
</dbReference>
<evidence type="ECO:0000256" key="1">
    <source>
        <dbReference type="SAM" id="MobiDB-lite"/>
    </source>
</evidence>
<dbReference type="CDD" id="cd06170">
    <property type="entry name" value="LuxR_C_like"/>
    <property type="match status" value="1"/>
</dbReference>